<sequence>MDQLFQTLFNQAAGTDTATILALDALSVLFTGVALLLLARRNDLGWWFQIIAVFAGPIVIALQFGFDGFFKAVPFLLVPIYGLWRFSKYPLVGKFGRTVEVRAFTASSLIWGFVITLLIAFASAIPTIFSGQSLGSIQISFWLTLVFSALVPAGLVGVANGFRWAWLIVAASAVAQVAVYFGNQPAFATLAVLVLQFGASLFGWWSWRQLPAEAIQDDAVEYPPSPYQEA</sequence>
<dbReference type="Pfam" id="PF04973">
    <property type="entry name" value="NMN_transporter"/>
    <property type="match status" value="1"/>
</dbReference>
<proteinExistence type="predicted"/>
<evidence type="ECO:0000256" key="1">
    <source>
        <dbReference type="ARBA" id="ARBA00004141"/>
    </source>
</evidence>
<dbReference type="Proteomes" id="UP000195913">
    <property type="component" value="Unassembled WGS sequence"/>
</dbReference>
<name>A0A1R4G664_9MICC</name>
<feature type="transmembrane region" description="Helical" evidence="5">
    <location>
        <begin position="103"/>
        <end position="125"/>
    </location>
</feature>
<evidence type="ECO:0000256" key="3">
    <source>
        <dbReference type="ARBA" id="ARBA00022989"/>
    </source>
</evidence>
<evidence type="ECO:0000313" key="6">
    <source>
        <dbReference type="EMBL" id="SJM63583.1"/>
    </source>
</evidence>
<keyword evidence="7" id="KW-1185">Reference proteome</keyword>
<evidence type="ECO:0000256" key="4">
    <source>
        <dbReference type="ARBA" id="ARBA00023136"/>
    </source>
</evidence>
<dbReference type="InterPro" id="IPR006419">
    <property type="entry name" value="NMN_transpt_PnuC"/>
</dbReference>
<protein>
    <recommendedName>
        <fullName evidence="8">Nicotinamide mononucleotide transporter</fullName>
    </recommendedName>
</protein>
<feature type="transmembrane region" description="Helical" evidence="5">
    <location>
        <begin position="72"/>
        <end position="91"/>
    </location>
</feature>
<reference evidence="6 7" key="1">
    <citation type="submission" date="2017-02" db="EMBL/GenBank/DDBJ databases">
        <authorList>
            <person name="Peterson S.W."/>
        </authorList>
    </citation>
    <scope>NUCLEOTIDE SEQUENCE [LARGE SCALE GENOMIC DNA]</scope>
    <source>
        <strain evidence="6 7">B Ar 00.02</strain>
    </source>
</reference>
<dbReference type="AlphaFoldDB" id="A0A1R4G664"/>
<dbReference type="RefSeq" id="WP_086997952.1">
    <property type="nucleotide sequence ID" value="NZ_FUHW01000027.1"/>
</dbReference>
<evidence type="ECO:0000313" key="7">
    <source>
        <dbReference type="Proteomes" id="UP000195913"/>
    </source>
</evidence>
<dbReference type="GO" id="GO:0034257">
    <property type="term" value="F:nicotinamide riboside transmembrane transporter activity"/>
    <property type="evidence" value="ECO:0007669"/>
    <property type="project" value="InterPro"/>
</dbReference>
<evidence type="ECO:0008006" key="8">
    <source>
        <dbReference type="Google" id="ProtNLM"/>
    </source>
</evidence>
<gene>
    <name evidence="6" type="ORF">FM101_08000</name>
</gene>
<keyword evidence="3 5" id="KW-1133">Transmembrane helix</keyword>
<feature type="transmembrane region" description="Helical" evidence="5">
    <location>
        <begin position="20"/>
        <end position="39"/>
    </location>
</feature>
<keyword evidence="4 5" id="KW-0472">Membrane</keyword>
<feature type="transmembrane region" description="Helical" evidence="5">
    <location>
        <begin position="187"/>
        <end position="207"/>
    </location>
</feature>
<accession>A0A1R4G664</accession>
<dbReference type="EMBL" id="FUHW01000027">
    <property type="protein sequence ID" value="SJM63583.1"/>
    <property type="molecule type" value="Genomic_DNA"/>
</dbReference>
<keyword evidence="2 5" id="KW-0812">Transmembrane</keyword>
<evidence type="ECO:0000256" key="5">
    <source>
        <dbReference type="SAM" id="Phobius"/>
    </source>
</evidence>
<dbReference type="GO" id="GO:0016020">
    <property type="term" value="C:membrane"/>
    <property type="evidence" value="ECO:0007669"/>
    <property type="project" value="UniProtKB-SubCell"/>
</dbReference>
<feature type="transmembrane region" description="Helical" evidence="5">
    <location>
        <begin position="137"/>
        <end position="157"/>
    </location>
</feature>
<organism evidence="6 7">
    <name type="scientific">Arthrobacter rhombi</name>
    <dbReference type="NCBI Taxonomy" id="71253"/>
    <lineage>
        <taxon>Bacteria</taxon>
        <taxon>Bacillati</taxon>
        <taxon>Actinomycetota</taxon>
        <taxon>Actinomycetes</taxon>
        <taxon>Micrococcales</taxon>
        <taxon>Micrococcaceae</taxon>
        <taxon>Arthrobacter</taxon>
    </lineage>
</organism>
<comment type="subcellular location">
    <subcellularLocation>
        <location evidence="1">Membrane</location>
        <topology evidence="1">Multi-pass membrane protein</topology>
    </subcellularLocation>
</comment>
<evidence type="ECO:0000256" key="2">
    <source>
        <dbReference type="ARBA" id="ARBA00022692"/>
    </source>
</evidence>
<feature type="transmembrane region" description="Helical" evidence="5">
    <location>
        <begin position="46"/>
        <end position="66"/>
    </location>
</feature>
<feature type="transmembrane region" description="Helical" evidence="5">
    <location>
        <begin position="164"/>
        <end position="181"/>
    </location>
</feature>